<keyword evidence="4" id="KW-0411">Iron-sulfur</keyword>
<dbReference type="AlphaFoldDB" id="A0A7X6DRF1"/>
<gene>
    <name evidence="6" type="ORF">MNODULE_14600</name>
</gene>
<evidence type="ECO:0000256" key="2">
    <source>
        <dbReference type="ARBA" id="ARBA00022723"/>
    </source>
</evidence>
<evidence type="ECO:0000313" key="7">
    <source>
        <dbReference type="Proteomes" id="UP000534783"/>
    </source>
</evidence>
<reference evidence="6 7" key="1">
    <citation type="journal article" date="2020" name="Nature">
        <title>Bacterial chemolithoautotrophy via manganese oxidation.</title>
        <authorList>
            <person name="Yu H."/>
            <person name="Leadbetter J.R."/>
        </authorList>
    </citation>
    <scope>NUCLEOTIDE SEQUENCE [LARGE SCALE GENOMIC DNA]</scope>
    <source>
        <strain evidence="6 7">Mn-1</strain>
    </source>
</reference>
<dbReference type="InterPro" id="IPR042216">
    <property type="entry name" value="MitoNEET_CISD"/>
</dbReference>
<keyword evidence="1" id="KW-0001">2Fe-2S</keyword>
<dbReference type="Gene3D" id="3.40.5.90">
    <property type="entry name" value="CDGSH iron-sulfur domain, mitoNEET-type"/>
    <property type="match status" value="2"/>
</dbReference>
<dbReference type="GO" id="GO:0051537">
    <property type="term" value="F:2 iron, 2 sulfur cluster binding"/>
    <property type="evidence" value="ECO:0007669"/>
    <property type="project" value="UniProtKB-KW"/>
</dbReference>
<dbReference type="InterPro" id="IPR052950">
    <property type="entry name" value="CISD"/>
</dbReference>
<evidence type="ECO:0000313" key="6">
    <source>
        <dbReference type="EMBL" id="NKE71975.1"/>
    </source>
</evidence>
<sequence length="79" mass="8896">MSDPTIAQRMPYVQEVEPGTYYWCRCGRSKAQPFCDGSHKGTEFSPLEVKIEQKKKVAWCGCKHSANKPFCDGTHSGLK</sequence>
<keyword evidence="2" id="KW-0479">Metal-binding</keyword>
<feature type="domain" description="Iron-binding zinc finger CDGSH type" evidence="5">
    <location>
        <begin position="9"/>
        <end position="45"/>
    </location>
</feature>
<dbReference type="SMART" id="SM00704">
    <property type="entry name" value="ZnF_CDGSH"/>
    <property type="match status" value="2"/>
</dbReference>
<evidence type="ECO:0000256" key="3">
    <source>
        <dbReference type="ARBA" id="ARBA00023004"/>
    </source>
</evidence>
<organism evidence="6 7">
    <name type="scientific">Candidatus Manganitrophus noduliformans</name>
    <dbReference type="NCBI Taxonomy" id="2606439"/>
    <lineage>
        <taxon>Bacteria</taxon>
        <taxon>Pseudomonadati</taxon>
        <taxon>Nitrospirota</taxon>
        <taxon>Nitrospiria</taxon>
        <taxon>Candidatus Troglogloeales</taxon>
        <taxon>Candidatus Manganitrophaceae</taxon>
        <taxon>Candidatus Manganitrophus</taxon>
    </lineage>
</organism>
<dbReference type="PANTHER" id="PTHR46491">
    <property type="entry name" value="CDGSH IRON SULFUR DOMAIN PROTEIN HOMOLOG"/>
    <property type="match status" value="1"/>
</dbReference>
<dbReference type="PANTHER" id="PTHR46491:SF3">
    <property type="entry name" value="CDGSH IRON-SULFUR DOMAIN-CONTAINING PROTEIN 3, MITOCHONDRIAL"/>
    <property type="match status" value="1"/>
</dbReference>
<dbReference type="RefSeq" id="WP_168061224.1">
    <property type="nucleotide sequence ID" value="NZ_VTOW01000003.1"/>
</dbReference>
<feature type="domain" description="Iron-binding zinc finger CDGSH type" evidence="5">
    <location>
        <begin position="46"/>
        <end position="79"/>
    </location>
</feature>
<evidence type="ECO:0000256" key="4">
    <source>
        <dbReference type="ARBA" id="ARBA00023014"/>
    </source>
</evidence>
<proteinExistence type="predicted"/>
<dbReference type="EMBL" id="VTOW01000003">
    <property type="protein sequence ID" value="NKE71975.1"/>
    <property type="molecule type" value="Genomic_DNA"/>
</dbReference>
<dbReference type="GO" id="GO:0005737">
    <property type="term" value="C:cytoplasm"/>
    <property type="evidence" value="ECO:0007669"/>
    <property type="project" value="UniProtKB-ARBA"/>
</dbReference>
<accession>A0A7X6DRF1</accession>
<evidence type="ECO:0000256" key="1">
    <source>
        <dbReference type="ARBA" id="ARBA00022714"/>
    </source>
</evidence>
<evidence type="ECO:0000259" key="5">
    <source>
        <dbReference type="SMART" id="SM00704"/>
    </source>
</evidence>
<dbReference type="Pfam" id="PF09360">
    <property type="entry name" value="zf-CDGSH"/>
    <property type="match status" value="2"/>
</dbReference>
<keyword evidence="7" id="KW-1185">Reference proteome</keyword>
<dbReference type="Proteomes" id="UP000534783">
    <property type="component" value="Unassembled WGS sequence"/>
</dbReference>
<name>A0A7X6DRF1_9BACT</name>
<dbReference type="GO" id="GO:0046872">
    <property type="term" value="F:metal ion binding"/>
    <property type="evidence" value="ECO:0007669"/>
    <property type="project" value="UniProtKB-KW"/>
</dbReference>
<dbReference type="InterPro" id="IPR018967">
    <property type="entry name" value="FeS-contain_CDGSH-typ"/>
</dbReference>
<keyword evidence="3" id="KW-0408">Iron</keyword>
<comment type="caution">
    <text evidence="6">The sequence shown here is derived from an EMBL/GenBank/DDBJ whole genome shotgun (WGS) entry which is preliminary data.</text>
</comment>
<protein>
    <submittedName>
        <fullName evidence="6">CDGSH iron-sulfur domain-containing protein</fullName>
    </submittedName>
</protein>